<keyword evidence="2" id="KW-1185">Reference proteome</keyword>
<accession>A0A521CNR6</accession>
<protein>
    <submittedName>
        <fullName evidence="1">Uncharacterized protein</fullName>
    </submittedName>
</protein>
<dbReference type="EMBL" id="FXTM01000014">
    <property type="protein sequence ID" value="SMO61093.1"/>
    <property type="molecule type" value="Genomic_DNA"/>
</dbReference>
<sequence length="45" mass="5334">MASIYEIADIWENIRKKGAFELTEDDIAELDLFLFCWKEVVKEPN</sequence>
<proteinExistence type="predicted"/>
<organism evidence="1 2">
    <name type="scientific">Balnearium lithotrophicum</name>
    <dbReference type="NCBI Taxonomy" id="223788"/>
    <lineage>
        <taxon>Bacteria</taxon>
        <taxon>Pseudomonadati</taxon>
        <taxon>Aquificota</taxon>
        <taxon>Aquificia</taxon>
        <taxon>Desulfurobacteriales</taxon>
        <taxon>Desulfurobacteriaceae</taxon>
        <taxon>Balnearium</taxon>
    </lineage>
</organism>
<reference evidence="1 2" key="1">
    <citation type="submission" date="2017-05" db="EMBL/GenBank/DDBJ databases">
        <authorList>
            <person name="Varghese N."/>
            <person name="Submissions S."/>
        </authorList>
    </citation>
    <scope>NUCLEOTIDE SEQUENCE [LARGE SCALE GENOMIC DNA]</scope>
    <source>
        <strain evidence="1 2">DSM 16304</strain>
    </source>
</reference>
<gene>
    <name evidence="1" type="ORF">SAMN06269117_11427</name>
</gene>
<dbReference type="RefSeq" id="WP_185954270.1">
    <property type="nucleotide sequence ID" value="NZ_FXTM01000014.1"/>
</dbReference>
<evidence type="ECO:0000313" key="1">
    <source>
        <dbReference type="EMBL" id="SMO61093.1"/>
    </source>
</evidence>
<dbReference type="Proteomes" id="UP000317315">
    <property type="component" value="Unassembled WGS sequence"/>
</dbReference>
<dbReference type="AlphaFoldDB" id="A0A521CNR6"/>
<evidence type="ECO:0000313" key="2">
    <source>
        <dbReference type="Proteomes" id="UP000317315"/>
    </source>
</evidence>
<name>A0A521CNR6_9BACT</name>